<evidence type="ECO:0000259" key="14">
    <source>
        <dbReference type="Pfam" id="PF20645"/>
    </source>
</evidence>
<dbReference type="GO" id="GO:0008270">
    <property type="term" value="F:zinc ion binding"/>
    <property type="evidence" value="ECO:0007669"/>
    <property type="project" value="UniProtKB-KW"/>
</dbReference>
<evidence type="ECO:0000256" key="10">
    <source>
        <dbReference type="ARBA" id="ARBA00023242"/>
    </source>
</evidence>
<dbReference type="GO" id="GO:0042790">
    <property type="term" value="P:nucleolar large rRNA transcription by RNA polymerase I"/>
    <property type="evidence" value="ECO:0007669"/>
    <property type="project" value="TreeGrafter"/>
</dbReference>
<dbReference type="InterPro" id="IPR048538">
    <property type="entry name" value="Rrn7_cyclin_C"/>
</dbReference>
<comment type="similarity">
    <text evidence="2">Belongs to the RRN7/TAF1B family.</text>
</comment>
<evidence type="ECO:0000256" key="8">
    <source>
        <dbReference type="ARBA" id="ARBA00023125"/>
    </source>
</evidence>
<dbReference type="Pfam" id="PF11781">
    <property type="entry name" value="Zn_ribbon_RRN7"/>
    <property type="match status" value="1"/>
</dbReference>
<dbReference type="OMA" id="WQRYVAM"/>
<dbReference type="PANTHER" id="PTHR31576">
    <property type="entry name" value="TATA BOX-BINDING PROTEIN-ASSOCIATED FACTOR RNA POLYMERASE I SUBUNIT B"/>
    <property type="match status" value="1"/>
</dbReference>
<dbReference type="GO" id="GO:0005668">
    <property type="term" value="C:RNA polymerase transcription factor SL1 complex"/>
    <property type="evidence" value="ECO:0007669"/>
    <property type="project" value="TreeGrafter"/>
</dbReference>
<dbReference type="PANTHER" id="PTHR31576:SF2">
    <property type="entry name" value="TATA BOX-BINDING PROTEIN-ASSOCIATED FACTOR RNA POLYMERASE I SUBUNIT B"/>
    <property type="match status" value="1"/>
</dbReference>
<reference evidence="15 17" key="1">
    <citation type="journal article" date="2014" name="BMC Genomics">
        <title>Genome sequence of Anopheles sinensis provides insight into genetics basis of mosquito competence for malaria parasites.</title>
        <authorList>
            <person name="Zhou D."/>
            <person name="Zhang D."/>
            <person name="Ding G."/>
            <person name="Shi L."/>
            <person name="Hou Q."/>
            <person name="Ye Y."/>
            <person name="Xu Y."/>
            <person name="Zhou H."/>
            <person name="Xiong C."/>
            <person name="Li S."/>
            <person name="Yu J."/>
            <person name="Hong S."/>
            <person name="Yu X."/>
            <person name="Zou P."/>
            <person name="Chen C."/>
            <person name="Chang X."/>
            <person name="Wang W."/>
            <person name="Lv Y."/>
            <person name="Sun Y."/>
            <person name="Ma L."/>
            <person name="Shen B."/>
            <person name="Zhu C."/>
        </authorList>
    </citation>
    <scope>NUCLEOTIDE SEQUENCE [LARGE SCALE GENOMIC DNA]</scope>
</reference>
<evidence type="ECO:0000256" key="7">
    <source>
        <dbReference type="ARBA" id="ARBA00023015"/>
    </source>
</evidence>
<protein>
    <recommendedName>
        <fullName evidence="3">TATA box-binding protein-associated factor RNA polymerase I subunit B</fullName>
    </recommendedName>
    <alternativeName>
        <fullName evidence="11">TATA box-binding protein-associated factor 1B</fullName>
    </alternativeName>
</protein>
<dbReference type="EnsemblMetazoa" id="ASIC020179-RA">
    <property type="protein sequence ID" value="ASIC020179-PA"/>
    <property type="gene ID" value="ASIC020179"/>
</dbReference>
<keyword evidence="8" id="KW-0238">DNA-binding</keyword>
<proteinExistence type="inferred from homology"/>
<dbReference type="EMBL" id="ATLV01024924">
    <property type="status" value="NOT_ANNOTATED_CDS"/>
    <property type="molecule type" value="Genomic_DNA"/>
</dbReference>
<feature type="domain" description="Rrn7/TAF1B C-terminal cyclin" evidence="14">
    <location>
        <begin position="340"/>
        <end position="461"/>
    </location>
</feature>
<evidence type="ECO:0000256" key="4">
    <source>
        <dbReference type="ARBA" id="ARBA00022723"/>
    </source>
</evidence>
<evidence type="ECO:0000256" key="3">
    <source>
        <dbReference type="ARBA" id="ARBA00018994"/>
    </source>
</evidence>
<evidence type="ECO:0000256" key="12">
    <source>
        <dbReference type="SAM" id="MobiDB-lite"/>
    </source>
</evidence>
<keyword evidence="9" id="KW-0804">Transcription</keyword>
<evidence type="ECO:0000256" key="9">
    <source>
        <dbReference type="ARBA" id="ARBA00023163"/>
    </source>
</evidence>
<keyword evidence="10" id="KW-0539">Nucleus</keyword>
<keyword evidence="17" id="KW-1185">Reference proteome</keyword>
<evidence type="ECO:0000313" key="17">
    <source>
        <dbReference type="Proteomes" id="UP000030765"/>
    </source>
</evidence>
<keyword evidence="5" id="KW-0863">Zinc-finger</keyword>
<feature type="region of interest" description="Disordered" evidence="12">
    <location>
        <begin position="718"/>
        <end position="740"/>
    </location>
</feature>
<dbReference type="GO" id="GO:0070860">
    <property type="term" value="C:RNA polymerase I core factor complex"/>
    <property type="evidence" value="ECO:0007669"/>
    <property type="project" value="InterPro"/>
</dbReference>
<keyword evidence="6" id="KW-0862">Zinc</keyword>
<dbReference type="EMBL" id="KE525364">
    <property type="protein sequence ID" value="KFB52003.1"/>
    <property type="molecule type" value="Genomic_DNA"/>
</dbReference>
<evidence type="ECO:0000256" key="11">
    <source>
        <dbReference type="ARBA" id="ARBA00032500"/>
    </source>
</evidence>
<sequence>MKRMVSNAIAAPANTCDVCGFSEFTLEDGFYYCKECGTKLLTHREVVQDFDDTVDAGQAVLEQADADKKQKTVDKITSWEQINHILYGLTERLIELGAPRELKPTVLQIWCSYLRLTEVAFFSKRNRLRPRVGLYNQRNDLNLIFNKTVPRTTYKAKKDAINTSTARGKRKLNQKLLEEEYNALQLSQSSDLESTLSELSSSQQSSSATNVSLPFHFSSQAKKRLKEEFHVDDEHIEWHEQEAPIDASCHSITALHPSKRVSSTKMDDWSNMCRKSVIISILALALNQVCSQIQIGDVLRWIEEAHLPFNYLEQLLPDELNAACFSETLCHISAPNNIELVTITSFLARDLGIFPVQPDLTELCRRYLGELALPLDLEPYIVKLIAISPKIKQSDTVIRFPAYEQHAMKYILFVMKLLFCLDEVMETKMDALSADVNRYLEDTSGTHPKLFVWHEWQRYVAMRRIILEQVHYPTFQQRANGRNISNDVASDLLLDHSESYLVPDEDNTTGYRAPLINAIGAARDERRFRNVHSMIASTTDKHIKKPLKRNICFDHSLQPQRSYLAALLEMQQHSHLDVHIPDYMRADHCKRTVVPFVSPMQLKRYLLDHQRVKLKTKSIKPSISQIRMEKVRQHIPNSTTYLEWREFTRVLEVDDAELSSDSDERFYASNILDYIDARVESQSSTHEELLHKVISRNVLEKVQSDMNASMNQAAELIGDNEPENKTFDPFKTNPPIKEKLPGEELCNETELCSEVQ</sequence>
<dbReference type="EMBL" id="ATLV01024923">
    <property type="status" value="NOT_ANNOTATED_CDS"/>
    <property type="molecule type" value="Genomic_DNA"/>
</dbReference>
<dbReference type="VEuPathDB" id="VectorBase:ASIC020179"/>
<dbReference type="VEuPathDB" id="VectorBase:ASIS009847"/>
<keyword evidence="7" id="KW-0805">Transcription regulation</keyword>
<evidence type="ECO:0000256" key="2">
    <source>
        <dbReference type="ARBA" id="ARBA00006899"/>
    </source>
</evidence>
<name>A0A084WP59_ANOSI</name>
<dbReference type="EMBL" id="ATLV01024920">
    <property type="status" value="NOT_ANNOTATED_CDS"/>
    <property type="molecule type" value="Genomic_DNA"/>
</dbReference>
<gene>
    <name evidence="15" type="ORF">ZHAS_00020179</name>
</gene>
<dbReference type="InterPro" id="IPR033599">
    <property type="entry name" value="TAF1B/Rrn7"/>
</dbReference>
<dbReference type="EMBL" id="ATLV01024922">
    <property type="status" value="NOT_ANNOTATED_CDS"/>
    <property type="molecule type" value="Genomic_DNA"/>
</dbReference>
<reference evidence="16" key="2">
    <citation type="submission" date="2020-05" db="UniProtKB">
        <authorList>
            <consortium name="EnsemblMetazoa"/>
        </authorList>
    </citation>
    <scope>IDENTIFICATION</scope>
</reference>
<evidence type="ECO:0000313" key="16">
    <source>
        <dbReference type="EnsemblMetazoa" id="ASIC020179-PA"/>
    </source>
</evidence>
<dbReference type="Proteomes" id="UP000030765">
    <property type="component" value="Unassembled WGS sequence"/>
</dbReference>
<dbReference type="InterPro" id="IPR021752">
    <property type="entry name" value="TF_Rrn7_Zf"/>
</dbReference>
<evidence type="ECO:0000256" key="1">
    <source>
        <dbReference type="ARBA" id="ARBA00004604"/>
    </source>
</evidence>
<dbReference type="OrthoDB" id="10069252at2759"/>
<dbReference type="STRING" id="74873.A0A084WP59"/>
<dbReference type="AlphaFoldDB" id="A0A084WP59"/>
<dbReference type="Pfam" id="PF20645">
    <property type="entry name" value="Rrn7_cyclin_C"/>
    <property type="match status" value="1"/>
</dbReference>
<feature type="domain" description="RRN7-type" evidence="13">
    <location>
        <begin position="15"/>
        <end position="39"/>
    </location>
</feature>
<evidence type="ECO:0000259" key="13">
    <source>
        <dbReference type="Pfam" id="PF11781"/>
    </source>
</evidence>
<keyword evidence="4" id="KW-0479">Metal-binding</keyword>
<comment type="subcellular location">
    <subcellularLocation>
        <location evidence="1">Nucleus</location>
        <location evidence="1">Nucleolus</location>
    </subcellularLocation>
</comment>
<dbReference type="GO" id="GO:0001164">
    <property type="term" value="F:RNA polymerase I core promoter sequence-specific DNA binding"/>
    <property type="evidence" value="ECO:0007669"/>
    <property type="project" value="InterPro"/>
</dbReference>
<organism evidence="15">
    <name type="scientific">Anopheles sinensis</name>
    <name type="common">Mosquito</name>
    <dbReference type="NCBI Taxonomy" id="74873"/>
    <lineage>
        <taxon>Eukaryota</taxon>
        <taxon>Metazoa</taxon>
        <taxon>Ecdysozoa</taxon>
        <taxon>Arthropoda</taxon>
        <taxon>Hexapoda</taxon>
        <taxon>Insecta</taxon>
        <taxon>Pterygota</taxon>
        <taxon>Neoptera</taxon>
        <taxon>Endopterygota</taxon>
        <taxon>Diptera</taxon>
        <taxon>Nematocera</taxon>
        <taxon>Culicoidea</taxon>
        <taxon>Culicidae</taxon>
        <taxon>Anophelinae</taxon>
        <taxon>Anopheles</taxon>
    </lineage>
</organism>
<dbReference type="EMBL" id="ATLV01024921">
    <property type="status" value="NOT_ANNOTATED_CDS"/>
    <property type="molecule type" value="Genomic_DNA"/>
</dbReference>
<evidence type="ECO:0000256" key="5">
    <source>
        <dbReference type="ARBA" id="ARBA00022771"/>
    </source>
</evidence>
<accession>A0A084WP59</accession>
<evidence type="ECO:0000256" key="6">
    <source>
        <dbReference type="ARBA" id="ARBA00022833"/>
    </source>
</evidence>
<evidence type="ECO:0000313" key="15">
    <source>
        <dbReference type="EMBL" id="KFB52003.1"/>
    </source>
</evidence>